<dbReference type="AlphaFoldDB" id="A0A0E0CKV7"/>
<dbReference type="Gramene" id="OMERI02G17480.1">
    <property type="protein sequence ID" value="OMERI02G17480.1"/>
    <property type="gene ID" value="OMERI02G17480"/>
</dbReference>
<protein>
    <submittedName>
        <fullName evidence="2">Uncharacterized protein</fullName>
    </submittedName>
</protein>
<evidence type="ECO:0000313" key="3">
    <source>
        <dbReference type="Proteomes" id="UP000008021"/>
    </source>
</evidence>
<accession>A0A0E0CKV7</accession>
<reference evidence="2" key="1">
    <citation type="submission" date="2015-04" db="UniProtKB">
        <authorList>
            <consortium name="EnsemblPlants"/>
        </authorList>
    </citation>
    <scope>IDENTIFICATION</scope>
</reference>
<organism evidence="2">
    <name type="scientific">Oryza meridionalis</name>
    <dbReference type="NCBI Taxonomy" id="40149"/>
    <lineage>
        <taxon>Eukaryota</taxon>
        <taxon>Viridiplantae</taxon>
        <taxon>Streptophyta</taxon>
        <taxon>Embryophyta</taxon>
        <taxon>Tracheophyta</taxon>
        <taxon>Spermatophyta</taxon>
        <taxon>Magnoliopsida</taxon>
        <taxon>Liliopsida</taxon>
        <taxon>Poales</taxon>
        <taxon>Poaceae</taxon>
        <taxon>BOP clade</taxon>
        <taxon>Oryzoideae</taxon>
        <taxon>Oryzeae</taxon>
        <taxon>Oryzinae</taxon>
        <taxon>Oryza</taxon>
    </lineage>
</organism>
<name>A0A0E0CKV7_9ORYZ</name>
<keyword evidence="3" id="KW-1185">Reference proteome</keyword>
<evidence type="ECO:0000256" key="1">
    <source>
        <dbReference type="SAM" id="MobiDB-lite"/>
    </source>
</evidence>
<dbReference type="EnsemblPlants" id="OMERI02G17480.1">
    <property type="protein sequence ID" value="OMERI02G17480.1"/>
    <property type="gene ID" value="OMERI02G17480"/>
</dbReference>
<dbReference type="Proteomes" id="UP000008021">
    <property type="component" value="Chromosome 2"/>
</dbReference>
<dbReference type="HOGENOM" id="CLU_161646_0_0_1"/>
<proteinExistence type="predicted"/>
<sequence length="95" mass="10107">MSLILEDQTRLSPKTPSKVGQAPHSKFGTTTGSHRHRILEASARPKSLDYRHTGPQTRTNTSPQSPKDSTAGSGDGQKKGGAPRSEGVVAGMKRN</sequence>
<evidence type="ECO:0000313" key="2">
    <source>
        <dbReference type="EnsemblPlants" id="OMERI02G17480.1"/>
    </source>
</evidence>
<feature type="region of interest" description="Disordered" evidence="1">
    <location>
        <begin position="1"/>
        <end position="95"/>
    </location>
</feature>
<reference evidence="2" key="2">
    <citation type="submission" date="2018-05" db="EMBL/GenBank/DDBJ databases">
        <title>OmerRS3 (Oryza meridionalis Reference Sequence Version 3).</title>
        <authorList>
            <person name="Zhang J."/>
            <person name="Kudrna D."/>
            <person name="Lee S."/>
            <person name="Talag J."/>
            <person name="Welchert J."/>
            <person name="Wing R.A."/>
        </authorList>
    </citation>
    <scope>NUCLEOTIDE SEQUENCE [LARGE SCALE GENOMIC DNA]</scope>
    <source>
        <strain evidence="2">cv. OR44</strain>
    </source>
</reference>
<feature type="compositionally biased region" description="Polar residues" evidence="1">
    <location>
        <begin position="54"/>
        <end position="72"/>
    </location>
</feature>